<protein>
    <submittedName>
        <fullName evidence="3">HDIG domain-containing protein</fullName>
    </submittedName>
</protein>
<proteinExistence type="predicted"/>
<feature type="transmembrane region" description="Helical" evidence="1">
    <location>
        <begin position="392"/>
        <end position="409"/>
    </location>
</feature>
<dbReference type="AlphaFoldDB" id="A0A8J7B090"/>
<feature type="domain" description="HD/PDEase" evidence="2">
    <location>
        <begin position="564"/>
        <end position="725"/>
    </location>
</feature>
<dbReference type="Proteomes" id="UP000636505">
    <property type="component" value="Unassembled WGS sequence"/>
</dbReference>
<dbReference type="SMART" id="SM00471">
    <property type="entry name" value="HDc"/>
    <property type="match status" value="1"/>
</dbReference>
<name>A0A8J7B090_9CYAN</name>
<dbReference type="InterPro" id="IPR011621">
    <property type="entry name" value="Metal-dep_PHydrolase_7TM_intra"/>
</dbReference>
<dbReference type="Pfam" id="PF07697">
    <property type="entry name" value="7TMR-HDED"/>
    <property type="match status" value="1"/>
</dbReference>
<dbReference type="PANTHER" id="PTHR36442:SF1">
    <property type="entry name" value="CYCLIC-DI-AMP PHOSPHODIESTERASE PGPH"/>
    <property type="match status" value="1"/>
</dbReference>
<organism evidence="3 4">
    <name type="scientific">Vasconcelosia minhoensis LEGE 07310</name>
    <dbReference type="NCBI Taxonomy" id="915328"/>
    <lineage>
        <taxon>Bacteria</taxon>
        <taxon>Bacillati</taxon>
        <taxon>Cyanobacteriota</taxon>
        <taxon>Cyanophyceae</taxon>
        <taxon>Nodosilineales</taxon>
        <taxon>Cymatolegaceae</taxon>
        <taxon>Vasconcelosia</taxon>
        <taxon>Vasconcelosia minhoensis</taxon>
    </lineage>
</organism>
<dbReference type="Pfam" id="PF01966">
    <property type="entry name" value="HD"/>
    <property type="match status" value="1"/>
</dbReference>
<gene>
    <name evidence="3" type="ORF">IQ241_21145</name>
</gene>
<evidence type="ECO:0000259" key="2">
    <source>
        <dbReference type="SMART" id="SM00471"/>
    </source>
</evidence>
<feature type="transmembrane region" description="Helical" evidence="1">
    <location>
        <begin position="511"/>
        <end position="535"/>
    </location>
</feature>
<dbReference type="PANTHER" id="PTHR36442">
    <property type="entry name" value="CYCLIC-DI-AMP PHOSPHODIESTERASE PGPH"/>
    <property type="match status" value="1"/>
</dbReference>
<dbReference type="InterPro" id="IPR006675">
    <property type="entry name" value="HDIG_dom"/>
</dbReference>
<accession>A0A8J7B090</accession>
<dbReference type="Pfam" id="PF07698">
    <property type="entry name" value="7TM-7TMR_HD"/>
    <property type="match status" value="1"/>
</dbReference>
<dbReference type="SUPFAM" id="SSF109604">
    <property type="entry name" value="HD-domain/PDEase-like"/>
    <property type="match status" value="1"/>
</dbReference>
<dbReference type="InterPro" id="IPR011624">
    <property type="entry name" value="Metal-dep_PHydrolase_7TM_extra"/>
</dbReference>
<evidence type="ECO:0000313" key="4">
    <source>
        <dbReference type="Proteomes" id="UP000636505"/>
    </source>
</evidence>
<comment type="caution">
    <text evidence="3">The sequence shown here is derived from an EMBL/GenBank/DDBJ whole genome shotgun (WGS) entry which is preliminary data.</text>
</comment>
<sequence length="786" mass="86152">MTSRASFRRRLWNRRIRPRQALVGLLLAVLVLTASLGQRFYNQPELSVATQSPQTFTAPETVTLVDQQTTEQNQVAARSGAISVLMVEPNTTGAIKRDLGTLLKQAGEIRKQAGSLPYLETSVLSRSDQSYLRQLSAADWQEIWSLASEASVDISLLTEEEAAPAGIPIDRLDQLTPPQKSALEALLAYRQATSDRSLRDVGNQIEVSQRRYRNALDLIELLPEQRRSLFSDRLLELSDADWKRLVSKTQLVLEQMLTQGIHPGMPPELLRRAAETHISASLPPPVQALATDLLTAVLRPNLVEDPEKTRLRAELAAKQVNPVTVSINAGDVIVDMGETIRQSDFVLLDHFNLTRRRFNWLGFTSFGLLVACATAIYLGVEQWLTSRLRQRDLVLVLVLILGVAGLVALDLPTLGLPAVGLLVGSFYGSTLGAVLVLLLTAVLPIGAEVSGIPLISGAVAALVGAWIAPQLRSREEFALLGGFVGLAQGSVHLILTLMFTSVSTSAWQSILANSALQGLFGVAWSIVALGVSPYLEHVFDIVTPIRLAELSNPNRPLLKRLASEAPGTFQHTLFVTGLAEAAAQALNLNVELVRAGTLYHDIGKMHDPLGFIENQMGGPNKHDQLDDPWASAAIIKKHVTLGLVMARKHRLPKAIRAFIPEHQGSMPISYFLQQAEQKQKENPELTISRADFCYDGPIPQTPETGVVMLADSCEAALRSLSTDASFEEAFTMVNRILHARWKSKQLADSGLLPEDLKRIADVFVQVWQQYNHKRIAYPQSALTPAS</sequence>
<keyword evidence="4" id="KW-1185">Reference proteome</keyword>
<keyword evidence="1" id="KW-1133">Transmembrane helix</keyword>
<feature type="transmembrane region" description="Helical" evidence="1">
    <location>
        <begin position="360"/>
        <end position="380"/>
    </location>
</feature>
<dbReference type="InterPro" id="IPR003607">
    <property type="entry name" value="HD/PDEase_dom"/>
</dbReference>
<keyword evidence="1" id="KW-0472">Membrane</keyword>
<reference evidence="3" key="1">
    <citation type="submission" date="2020-10" db="EMBL/GenBank/DDBJ databases">
        <authorList>
            <person name="Castelo-Branco R."/>
            <person name="Eusebio N."/>
            <person name="Adriana R."/>
            <person name="Vieira A."/>
            <person name="Brugerolle De Fraissinette N."/>
            <person name="Rezende De Castro R."/>
            <person name="Schneider M.P."/>
            <person name="Vasconcelos V."/>
            <person name="Leao P.N."/>
        </authorList>
    </citation>
    <scope>NUCLEOTIDE SEQUENCE</scope>
    <source>
        <strain evidence="3">LEGE 07310</strain>
    </source>
</reference>
<feature type="transmembrane region" description="Helical" evidence="1">
    <location>
        <begin position="452"/>
        <end position="471"/>
    </location>
</feature>
<dbReference type="CDD" id="cd00077">
    <property type="entry name" value="HDc"/>
    <property type="match status" value="1"/>
</dbReference>
<dbReference type="EMBL" id="JADEXG010000067">
    <property type="protein sequence ID" value="MBE9079767.1"/>
    <property type="molecule type" value="Genomic_DNA"/>
</dbReference>
<feature type="transmembrane region" description="Helical" evidence="1">
    <location>
        <begin position="477"/>
        <end position="499"/>
    </location>
</feature>
<evidence type="ECO:0000313" key="3">
    <source>
        <dbReference type="EMBL" id="MBE9079767.1"/>
    </source>
</evidence>
<dbReference type="InterPro" id="IPR006674">
    <property type="entry name" value="HD_domain"/>
</dbReference>
<feature type="transmembrane region" description="Helical" evidence="1">
    <location>
        <begin position="421"/>
        <end position="445"/>
    </location>
</feature>
<dbReference type="NCBIfam" id="TIGR00277">
    <property type="entry name" value="HDIG"/>
    <property type="match status" value="1"/>
</dbReference>
<evidence type="ECO:0000256" key="1">
    <source>
        <dbReference type="SAM" id="Phobius"/>
    </source>
</evidence>
<dbReference type="Gene3D" id="1.10.3210.10">
    <property type="entry name" value="Hypothetical protein af1432"/>
    <property type="match status" value="1"/>
</dbReference>
<dbReference type="RefSeq" id="WP_193911051.1">
    <property type="nucleotide sequence ID" value="NZ_JADEXG010000067.1"/>
</dbReference>
<keyword evidence="1" id="KW-0812">Transmembrane</keyword>
<dbReference type="InterPro" id="IPR052722">
    <property type="entry name" value="PgpH_phosphodiesterase"/>
</dbReference>